<comment type="similarity">
    <text evidence="2">Belongs to the peptidase M20A family.</text>
</comment>
<dbReference type="Proteomes" id="UP000695562">
    <property type="component" value="Unassembled WGS sequence"/>
</dbReference>
<gene>
    <name evidence="9" type="ORF">CYY_007737</name>
</gene>
<dbReference type="Gene3D" id="1.10.150.900">
    <property type="match status" value="1"/>
</dbReference>
<dbReference type="InterPro" id="IPR011650">
    <property type="entry name" value="Peptidase_M20_dimer"/>
</dbReference>
<evidence type="ECO:0000256" key="6">
    <source>
        <dbReference type="ARBA" id="ARBA00022833"/>
    </source>
</evidence>
<keyword evidence="6" id="KW-0862">Zinc</keyword>
<name>A0A8J4PWS9_9MYCE</name>
<dbReference type="GO" id="GO:0008233">
    <property type="term" value="F:peptidase activity"/>
    <property type="evidence" value="ECO:0007669"/>
    <property type="project" value="UniProtKB-KW"/>
</dbReference>
<evidence type="ECO:0000256" key="3">
    <source>
        <dbReference type="ARBA" id="ARBA00022670"/>
    </source>
</evidence>
<sequence length="473" mass="52348">MTLVVVLLTFNFISNVQSIVLIKTPKQYANDFAESLKFQTVSYDPSDLEHPVNYTEFSRFLSFLETKFPLVHSNLQKTLVSGYSLSFKWQGSVTSLKPLMIHGHYDVVPVTPFGWDYPPFNGTITNGYIYGRGAIDNKLIVMSALEAVEALLFSGYSPKRTVYLNFGHDEEIGGPNGHKKISAMFAAQNVRAEMIIDEGNPIMAPGFLPGLTTTTVALGLFEKGYLYYNLTVNSAGGHGAMPPHESAIGILSKALIALEKNQFAPIEGISTLNGLVALFPPEVVKNNLYLESMTKTTTAVTMTRAGTKPNVIANQAVAWVNHRIIRGQNVSYVYDKVVEIINDTRVIITVDAGMEPSPYTDPNTQSFKLVKKSLKAVYGDDTNVVPSMMFANTDTRWYWNITDNIFRVMPVVGVYDDLATIHGYNEKISITGYVKAIKFYKKLILKLNICNGQGNPTNNQINNSDPDLADCDC</sequence>
<keyword evidence="10" id="KW-1185">Reference proteome</keyword>
<dbReference type="GO" id="GO:0046872">
    <property type="term" value="F:metal ion binding"/>
    <property type="evidence" value="ECO:0007669"/>
    <property type="project" value="UniProtKB-KW"/>
</dbReference>
<organism evidence="9 10">
    <name type="scientific">Polysphondylium violaceum</name>
    <dbReference type="NCBI Taxonomy" id="133409"/>
    <lineage>
        <taxon>Eukaryota</taxon>
        <taxon>Amoebozoa</taxon>
        <taxon>Evosea</taxon>
        <taxon>Eumycetozoa</taxon>
        <taxon>Dictyostelia</taxon>
        <taxon>Dictyosteliales</taxon>
        <taxon>Dictyosteliaceae</taxon>
        <taxon>Polysphondylium</taxon>
    </lineage>
</organism>
<dbReference type="Pfam" id="PF07687">
    <property type="entry name" value="M20_dimer"/>
    <property type="match status" value="1"/>
</dbReference>
<evidence type="ECO:0000256" key="7">
    <source>
        <dbReference type="SAM" id="SignalP"/>
    </source>
</evidence>
<dbReference type="EMBL" id="AJWJ01000429">
    <property type="protein sequence ID" value="KAF2070946.1"/>
    <property type="molecule type" value="Genomic_DNA"/>
</dbReference>
<evidence type="ECO:0000313" key="9">
    <source>
        <dbReference type="EMBL" id="KAF2070946.1"/>
    </source>
</evidence>
<evidence type="ECO:0000256" key="2">
    <source>
        <dbReference type="ARBA" id="ARBA00006247"/>
    </source>
</evidence>
<feature type="domain" description="Peptidase M20 dimerisation" evidence="8">
    <location>
        <begin position="222"/>
        <end position="343"/>
    </location>
</feature>
<dbReference type="GO" id="GO:0005576">
    <property type="term" value="C:extracellular region"/>
    <property type="evidence" value="ECO:0007669"/>
    <property type="project" value="UniProtKB-ARBA"/>
</dbReference>
<feature type="signal peptide" evidence="7">
    <location>
        <begin position="1"/>
        <end position="18"/>
    </location>
</feature>
<dbReference type="Gene3D" id="3.30.70.360">
    <property type="match status" value="1"/>
</dbReference>
<keyword evidence="3" id="KW-0645">Protease</keyword>
<dbReference type="GO" id="GO:0016810">
    <property type="term" value="F:hydrolase activity, acting on carbon-nitrogen (but not peptide) bonds"/>
    <property type="evidence" value="ECO:0007669"/>
    <property type="project" value="UniProtKB-ARBA"/>
</dbReference>
<dbReference type="InterPro" id="IPR047177">
    <property type="entry name" value="Pept_M20A"/>
</dbReference>
<keyword evidence="7" id="KW-0732">Signal</keyword>
<protein>
    <recommendedName>
        <fullName evidence="8">Peptidase M20 dimerisation domain-containing protein</fullName>
    </recommendedName>
</protein>
<accession>A0A8J4PWS9</accession>
<evidence type="ECO:0000313" key="10">
    <source>
        <dbReference type="Proteomes" id="UP000695562"/>
    </source>
</evidence>
<dbReference type="Pfam" id="PF01546">
    <property type="entry name" value="Peptidase_M20"/>
    <property type="match status" value="1"/>
</dbReference>
<dbReference type="GO" id="GO:0043605">
    <property type="term" value="P:amide catabolic process"/>
    <property type="evidence" value="ECO:0007669"/>
    <property type="project" value="UniProtKB-ARBA"/>
</dbReference>
<dbReference type="GO" id="GO:0006508">
    <property type="term" value="P:proteolysis"/>
    <property type="evidence" value="ECO:0007669"/>
    <property type="project" value="UniProtKB-KW"/>
</dbReference>
<dbReference type="AlphaFoldDB" id="A0A8J4PWS9"/>
<dbReference type="FunFam" id="1.10.150.900:FF:000003">
    <property type="entry name" value="N-fatty-acyl-amino acid synthase/hydrolase PM20D1"/>
    <property type="match status" value="1"/>
</dbReference>
<dbReference type="InterPro" id="IPR001261">
    <property type="entry name" value="ArgE/DapE_CS"/>
</dbReference>
<reference evidence="9" key="1">
    <citation type="submission" date="2020-01" db="EMBL/GenBank/DDBJ databases">
        <title>Development of genomics and gene disruption for Polysphondylium violaceum indicates a role for the polyketide synthase stlB in stalk morphogenesis.</title>
        <authorList>
            <person name="Narita B."/>
            <person name="Kawabe Y."/>
            <person name="Kin K."/>
            <person name="Saito T."/>
            <person name="Gibbs R."/>
            <person name="Kuspa A."/>
            <person name="Muzny D."/>
            <person name="Queller D."/>
            <person name="Richards S."/>
            <person name="Strassman J."/>
            <person name="Sucgang R."/>
            <person name="Worley K."/>
            <person name="Schaap P."/>
        </authorList>
    </citation>
    <scope>NUCLEOTIDE SEQUENCE</scope>
    <source>
        <strain evidence="9">QSvi11</strain>
    </source>
</reference>
<dbReference type="GO" id="GO:0006629">
    <property type="term" value="P:lipid metabolic process"/>
    <property type="evidence" value="ECO:0007669"/>
    <property type="project" value="UniProtKB-ARBA"/>
</dbReference>
<dbReference type="FunFam" id="3.40.630.10:FF:000027">
    <property type="entry name" value="N-fatty-acyl-amino acid synthase/hydrolase PM20D1"/>
    <property type="match status" value="1"/>
</dbReference>
<keyword evidence="5" id="KW-0378">Hydrolase</keyword>
<evidence type="ECO:0000256" key="1">
    <source>
        <dbReference type="ARBA" id="ARBA00001947"/>
    </source>
</evidence>
<dbReference type="Gene3D" id="3.40.630.10">
    <property type="entry name" value="Zn peptidases"/>
    <property type="match status" value="1"/>
</dbReference>
<comment type="caution">
    <text evidence="9">The sequence shown here is derived from an EMBL/GenBank/DDBJ whole genome shotgun (WGS) entry which is preliminary data.</text>
</comment>
<dbReference type="GO" id="GO:0006520">
    <property type="term" value="P:amino acid metabolic process"/>
    <property type="evidence" value="ECO:0007669"/>
    <property type="project" value="UniProtKB-ARBA"/>
</dbReference>
<dbReference type="PROSITE" id="PS00758">
    <property type="entry name" value="ARGE_DAPE_CPG2_1"/>
    <property type="match status" value="1"/>
</dbReference>
<evidence type="ECO:0000256" key="5">
    <source>
        <dbReference type="ARBA" id="ARBA00022801"/>
    </source>
</evidence>
<dbReference type="GO" id="GO:0043604">
    <property type="term" value="P:amide biosynthetic process"/>
    <property type="evidence" value="ECO:0007669"/>
    <property type="project" value="UniProtKB-ARBA"/>
</dbReference>
<dbReference type="PANTHER" id="PTHR45962:SF1">
    <property type="entry name" value="N-FATTY-ACYL-AMINO ACID SYNTHASE_HYDROLASE PM20D1"/>
    <property type="match status" value="1"/>
</dbReference>
<comment type="cofactor">
    <cofactor evidence="1">
        <name>Zn(2+)</name>
        <dbReference type="ChEBI" id="CHEBI:29105"/>
    </cofactor>
</comment>
<keyword evidence="4" id="KW-0479">Metal-binding</keyword>
<feature type="chain" id="PRO_5035229264" description="Peptidase M20 dimerisation domain-containing protein" evidence="7">
    <location>
        <begin position="19"/>
        <end position="473"/>
    </location>
</feature>
<dbReference type="InterPro" id="IPR036264">
    <property type="entry name" value="Bact_exopeptidase_dim_dom"/>
</dbReference>
<dbReference type="SUPFAM" id="SSF55031">
    <property type="entry name" value="Bacterial exopeptidase dimerisation domain"/>
    <property type="match status" value="1"/>
</dbReference>
<evidence type="ECO:0000256" key="4">
    <source>
        <dbReference type="ARBA" id="ARBA00022723"/>
    </source>
</evidence>
<dbReference type="OrthoDB" id="3064516at2759"/>
<dbReference type="SUPFAM" id="SSF53187">
    <property type="entry name" value="Zn-dependent exopeptidases"/>
    <property type="match status" value="1"/>
</dbReference>
<dbReference type="InterPro" id="IPR002933">
    <property type="entry name" value="Peptidase_M20"/>
</dbReference>
<dbReference type="GO" id="GO:1990845">
    <property type="term" value="P:adaptive thermogenesis"/>
    <property type="evidence" value="ECO:0007669"/>
    <property type="project" value="UniProtKB-ARBA"/>
</dbReference>
<dbReference type="PANTHER" id="PTHR45962">
    <property type="entry name" value="N-FATTY-ACYL-AMINO ACID SYNTHASE/HYDROLASE PM20D1"/>
    <property type="match status" value="1"/>
</dbReference>
<evidence type="ECO:0000259" key="8">
    <source>
        <dbReference type="Pfam" id="PF07687"/>
    </source>
</evidence>
<proteinExistence type="inferred from homology"/>